<reference evidence="1 2" key="1">
    <citation type="submission" date="2014-04" db="EMBL/GenBank/DDBJ databases">
        <authorList>
            <consortium name="DOE Joint Genome Institute"/>
            <person name="Kuo A."/>
            <person name="Tarkka M."/>
            <person name="Buscot F."/>
            <person name="Kohler A."/>
            <person name="Nagy L.G."/>
            <person name="Floudas D."/>
            <person name="Copeland A."/>
            <person name="Barry K.W."/>
            <person name="Cichocki N."/>
            <person name="Veneault-Fourrey C."/>
            <person name="LaButti K."/>
            <person name="Lindquist E.A."/>
            <person name="Lipzen A."/>
            <person name="Lundell T."/>
            <person name="Morin E."/>
            <person name="Murat C."/>
            <person name="Sun H."/>
            <person name="Tunlid A."/>
            <person name="Henrissat B."/>
            <person name="Grigoriev I.V."/>
            <person name="Hibbett D.S."/>
            <person name="Martin F."/>
            <person name="Nordberg H.P."/>
            <person name="Cantor M.N."/>
            <person name="Hua S.X."/>
        </authorList>
    </citation>
    <scope>NUCLEOTIDE SEQUENCE [LARGE SCALE GENOMIC DNA]</scope>
    <source>
        <strain evidence="1 2">F 1598</strain>
    </source>
</reference>
<protein>
    <submittedName>
        <fullName evidence="1">Uncharacterized protein</fullName>
    </submittedName>
</protein>
<keyword evidence="2" id="KW-1185">Reference proteome</keyword>
<evidence type="ECO:0000313" key="2">
    <source>
        <dbReference type="Proteomes" id="UP000054166"/>
    </source>
</evidence>
<dbReference type="Proteomes" id="UP000054166">
    <property type="component" value="Unassembled WGS sequence"/>
</dbReference>
<name>A0A0C3FWQ0_PILCF</name>
<reference evidence="2" key="2">
    <citation type="submission" date="2015-01" db="EMBL/GenBank/DDBJ databases">
        <title>Evolutionary Origins and Diversification of the Mycorrhizal Mutualists.</title>
        <authorList>
            <consortium name="DOE Joint Genome Institute"/>
            <consortium name="Mycorrhizal Genomics Consortium"/>
            <person name="Kohler A."/>
            <person name="Kuo A."/>
            <person name="Nagy L.G."/>
            <person name="Floudas D."/>
            <person name="Copeland A."/>
            <person name="Barry K.W."/>
            <person name="Cichocki N."/>
            <person name="Veneault-Fourrey C."/>
            <person name="LaButti K."/>
            <person name="Lindquist E.A."/>
            <person name="Lipzen A."/>
            <person name="Lundell T."/>
            <person name="Morin E."/>
            <person name="Murat C."/>
            <person name="Riley R."/>
            <person name="Ohm R."/>
            <person name="Sun H."/>
            <person name="Tunlid A."/>
            <person name="Henrissat B."/>
            <person name="Grigoriev I.V."/>
            <person name="Hibbett D.S."/>
            <person name="Martin F."/>
        </authorList>
    </citation>
    <scope>NUCLEOTIDE SEQUENCE [LARGE SCALE GENOMIC DNA]</scope>
    <source>
        <strain evidence="2">F 1598</strain>
    </source>
</reference>
<dbReference type="HOGENOM" id="CLU_1797187_0_0_1"/>
<dbReference type="EMBL" id="KN832989">
    <property type="protein sequence ID" value="KIM83959.1"/>
    <property type="molecule type" value="Genomic_DNA"/>
</dbReference>
<dbReference type="AlphaFoldDB" id="A0A0C3FWQ0"/>
<proteinExistence type="predicted"/>
<sequence>MENTQTITTLTARDVRMLSKGVLVQKRGDRRRSPYAIRQQKPASLSAMYCRKTRKGNLSSINRFRRINAILVEQLSTDVRGTFTPTHSRSARSALRHPWVQRLRGELASVSWTRSSIPPKHRMGGICRPFSYHYDGSDRSLVET</sequence>
<accession>A0A0C3FWQ0</accession>
<dbReference type="InParanoid" id="A0A0C3FWQ0"/>
<organism evidence="1 2">
    <name type="scientific">Piloderma croceum (strain F 1598)</name>
    <dbReference type="NCBI Taxonomy" id="765440"/>
    <lineage>
        <taxon>Eukaryota</taxon>
        <taxon>Fungi</taxon>
        <taxon>Dikarya</taxon>
        <taxon>Basidiomycota</taxon>
        <taxon>Agaricomycotina</taxon>
        <taxon>Agaricomycetes</taxon>
        <taxon>Agaricomycetidae</taxon>
        <taxon>Atheliales</taxon>
        <taxon>Atheliaceae</taxon>
        <taxon>Piloderma</taxon>
    </lineage>
</organism>
<gene>
    <name evidence="1" type="ORF">PILCRDRAFT_818989</name>
</gene>
<evidence type="ECO:0000313" key="1">
    <source>
        <dbReference type="EMBL" id="KIM83959.1"/>
    </source>
</evidence>